<evidence type="ECO:0000256" key="4">
    <source>
        <dbReference type="ARBA" id="ARBA00022989"/>
    </source>
</evidence>
<dbReference type="InterPro" id="IPR018499">
    <property type="entry name" value="Tetraspanin/Peripherin"/>
</dbReference>
<organism evidence="7 8">
    <name type="scientific">Hydra vulgaris</name>
    <name type="common">Hydra</name>
    <name type="synonym">Hydra attenuata</name>
    <dbReference type="NCBI Taxonomy" id="6087"/>
    <lineage>
        <taxon>Eukaryota</taxon>
        <taxon>Metazoa</taxon>
        <taxon>Cnidaria</taxon>
        <taxon>Hydrozoa</taxon>
        <taxon>Hydroidolina</taxon>
        <taxon>Anthoathecata</taxon>
        <taxon>Aplanulata</taxon>
        <taxon>Hydridae</taxon>
        <taxon>Hydra</taxon>
    </lineage>
</organism>
<protein>
    <recommendedName>
        <fullName evidence="6">Tetraspanin</fullName>
    </recommendedName>
</protein>
<dbReference type="Proteomes" id="UP001652625">
    <property type="component" value="Chromosome 01"/>
</dbReference>
<dbReference type="RefSeq" id="XP_065644809.1">
    <property type="nucleotide sequence ID" value="XM_065788737.1"/>
</dbReference>
<feature type="transmembrane region" description="Helical" evidence="6">
    <location>
        <begin position="12"/>
        <end position="34"/>
    </location>
</feature>
<comment type="similarity">
    <text evidence="2 6">Belongs to the tetraspanin (TM4SF) family.</text>
</comment>
<dbReference type="PANTHER" id="PTHR19282">
    <property type="entry name" value="TETRASPANIN"/>
    <property type="match status" value="1"/>
</dbReference>
<name>A0ABM4B7H2_HYDVU</name>
<dbReference type="GeneID" id="100210160"/>
<evidence type="ECO:0000256" key="3">
    <source>
        <dbReference type="ARBA" id="ARBA00022692"/>
    </source>
</evidence>
<evidence type="ECO:0000256" key="6">
    <source>
        <dbReference type="RuleBase" id="RU361218"/>
    </source>
</evidence>
<keyword evidence="4 6" id="KW-1133">Transmembrane helix</keyword>
<evidence type="ECO:0000256" key="2">
    <source>
        <dbReference type="ARBA" id="ARBA00006840"/>
    </source>
</evidence>
<sequence>MSQPLVTFVKGLFLVFNFVFWISGLALLVIGIMAKFAFKYFMKLSSDIDYNLAPYVMIGCGIFIVLIGFCGCWAAIKQHSWVLKLYMFIMVLLVLSEVGGAIAGYILKGKLASGLKEGMMKAVKNYYSNKDLHDAMDEIQAKYVKCCGVNSYQDYFNVSSSTTAPAVTTTSLATNASTTTEATTTVITTGTLYINTTVALPNTTTTAETNSTVGRKRREADTVSEESVPQSCCKNSDGSGCRFKDLKGLKPEEMGIYTQGCYDGLFNIAKKNFGIVGGVAIGIAVFQLLGIVCAYFLTQLFMKTNKYEQM</sequence>
<evidence type="ECO:0000256" key="5">
    <source>
        <dbReference type="ARBA" id="ARBA00023136"/>
    </source>
</evidence>
<accession>A0ABM4B7H2</accession>
<keyword evidence="5 6" id="KW-0472">Membrane</keyword>
<dbReference type="Pfam" id="PF00335">
    <property type="entry name" value="Tetraspanin"/>
    <property type="match status" value="1"/>
</dbReference>
<feature type="transmembrane region" description="Helical" evidence="6">
    <location>
        <begin position="82"/>
        <end position="107"/>
    </location>
</feature>
<keyword evidence="3 6" id="KW-0812">Transmembrane</keyword>
<dbReference type="PIRSF" id="PIRSF002419">
    <property type="entry name" value="Tetraspanin"/>
    <property type="match status" value="1"/>
</dbReference>
<dbReference type="CDD" id="cd03127">
    <property type="entry name" value="tetraspanin_LEL"/>
    <property type="match status" value="1"/>
</dbReference>
<proteinExistence type="inferred from homology"/>
<gene>
    <name evidence="8" type="primary">LOC100210160</name>
</gene>
<feature type="transmembrane region" description="Helical" evidence="6">
    <location>
        <begin position="55"/>
        <end position="76"/>
    </location>
</feature>
<reference evidence="8" key="2">
    <citation type="submission" date="2025-08" db="UniProtKB">
        <authorList>
            <consortium name="RefSeq"/>
        </authorList>
    </citation>
    <scope>IDENTIFICATION</scope>
</reference>
<comment type="subcellular location">
    <subcellularLocation>
        <location evidence="1 6">Membrane</location>
        <topology evidence="1 6">Multi-pass membrane protein</topology>
    </subcellularLocation>
</comment>
<dbReference type="Gene3D" id="1.10.1450.10">
    <property type="entry name" value="Tetraspanin"/>
    <property type="match status" value="1"/>
</dbReference>
<keyword evidence="7" id="KW-1185">Reference proteome</keyword>
<dbReference type="SUPFAM" id="SSF48652">
    <property type="entry name" value="Tetraspanin"/>
    <property type="match status" value="1"/>
</dbReference>
<dbReference type="PANTHER" id="PTHR19282:SF534">
    <property type="entry name" value="TETRASPANIN FAMILY-RELATED"/>
    <property type="match status" value="1"/>
</dbReference>
<feature type="transmembrane region" description="Helical" evidence="6">
    <location>
        <begin position="273"/>
        <end position="297"/>
    </location>
</feature>
<evidence type="ECO:0000313" key="7">
    <source>
        <dbReference type="Proteomes" id="UP001652625"/>
    </source>
</evidence>
<dbReference type="InterPro" id="IPR008952">
    <property type="entry name" value="Tetraspanin_EC2_sf"/>
</dbReference>
<dbReference type="PRINTS" id="PR00259">
    <property type="entry name" value="TMFOUR"/>
</dbReference>
<dbReference type="InterPro" id="IPR000301">
    <property type="entry name" value="Tetraspanin_animals"/>
</dbReference>
<evidence type="ECO:0000313" key="8">
    <source>
        <dbReference type="RefSeq" id="XP_065644809.1"/>
    </source>
</evidence>
<evidence type="ECO:0000256" key="1">
    <source>
        <dbReference type="ARBA" id="ARBA00004141"/>
    </source>
</evidence>
<reference evidence="7" key="1">
    <citation type="submission" date="2025-05" db="UniProtKB">
        <authorList>
            <consortium name="RefSeq"/>
        </authorList>
    </citation>
    <scope>NUCLEOTIDE SEQUENCE [LARGE SCALE GENOMIC DNA]</scope>
</reference>